<feature type="compositionally biased region" description="Basic and acidic residues" evidence="1">
    <location>
        <begin position="8"/>
        <end position="28"/>
    </location>
</feature>
<organism evidence="2">
    <name type="scientific">anaerobic digester metagenome</name>
    <dbReference type="NCBI Taxonomy" id="1263854"/>
    <lineage>
        <taxon>unclassified sequences</taxon>
        <taxon>metagenomes</taxon>
        <taxon>ecological metagenomes</taxon>
    </lineage>
</organism>
<proteinExistence type="predicted"/>
<name>A0A485LW30_9ZZZZ</name>
<accession>A0A485LW30</accession>
<evidence type="ECO:0000256" key="1">
    <source>
        <dbReference type="SAM" id="MobiDB-lite"/>
    </source>
</evidence>
<feature type="compositionally biased region" description="Basic and acidic residues" evidence="1">
    <location>
        <begin position="36"/>
        <end position="56"/>
    </location>
</feature>
<gene>
    <name evidence="2" type="ORF">SCFA_140049</name>
</gene>
<sequence length="85" mass="9484">MECAIAAHEGDVDLDRTHTGPEAVEMRPPKAVAGEPWKRWEHKVRNEKKPHEKNKDASAPGVSAPVARAHAARRVRDRGTRLCRS</sequence>
<dbReference type="EMBL" id="CAADRM010000046">
    <property type="protein sequence ID" value="VFU12564.1"/>
    <property type="molecule type" value="Genomic_DNA"/>
</dbReference>
<reference evidence="2" key="1">
    <citation type="submission" date="2019-03" db="EMBL/GenBank/DDBJ databases">
        <authorList>
            <person name="Hao L."/>
        </authorList>
    </citation>
    <scope>NUCLEOTIDE SEQUENCE</scope>
</reference>
<dbReference type="AlphaFoldDB" id="A0A485LW30"/>
<evidence type="ECO:0000313" key="2">
    <source>
        <dbReference type="EMBL" id="VFU12564.1"/>
    </source>
</evidence>
<feature type="compositionally biased region" description="Basic residues" evidence="1">
    <location>
        <begin position="70"/>
        <end position="85"/>
    </location>
</feature>
<feature type="region of interest" description="Disordered" evidence="1">
    <location>
        <begin position="1"/>
        <end position="85"/>
    </location>
</feature>
<protein>
    <submittedName>
        <fullName evidence="2">Uncharacterized protein</fullName>
    </submittedName>
</protein>